<dbReference type="AlphaFoldDB" id="A0AAV2CND8"/>
<dbReference type="EMBL" id="OZ034813">
    <property type="protein sequence ID" value="CAL1357211.1"/>
    <property type="molecule type" value="Genomic_DNA"/>
</dbReference>
<evidence type="ECO:0000313" key="1">
    <source>
        <dbReference type="EMBL" id="CAL1357211.1"/>
    </source>
</evidence>
<protein>
    <submittedName>
        <fullName evidence="1">Uncharacterized protein</fullName>
    </submittedName>
</protein>
<gene>
    <name evidence="1" type="ORF">LTRI10_LOCUS4861</name>
</gene>
<organism evidence="1 2">
    <name type="scientific">Linum trigynum</name>
    <dbReference type="NCBI Taxonomy" id="586398"/>
    <lineage>
        <taxon>Eukaryota</taxon>
        <taxon>Viridiplantae</taxon>
        <taxon>Streptophyta</taxon>
        <taxon>Embryophyta</taxon>
        <taxon>Tracheophyta</taxon>
        <taxon>Spermatophyta</taxon>
        <taxon>Magnoliopsida</taxon>
        <taxon>eudicotyledons</taxon>
        <taxon>Gunneridae</taxon>
        <taxon>Pentapetalae</taxon>
        <taxon>rosids</taxon>
        <taxon>fabids</taxon>
        <taxon>Malpighiales</taxon>
        <taxon>Linaceae</taxon>
        <taxon>Linum</taxon>
    </lineage>
</organism>
<accession>A0AAV2CND8</accession>
<name>A0AAV2CND8_9ROSI</name>
<keyword evidence="2" id="KW-1185">Reference proteome</keyword>
<dbReference type="Proteomes" id="UP001497516">
    <property type="component" value="Chromosome 1"/>
</dbReference>
<reference evidence="1 2" key="1">
    <citation type="submission" date="2024-04" db="EMBL/GenBank/DDBJ databases">
        <authorList>
            <person name="Fracassetti M."/>
        </authorList>
    </citation>
    <scope>NUCLEOTIDE SEQUENCE [LARGE SCALE GENOMIC DNA]</scope>
</reference>
<proteinExistence type="predicted"/>
<sequence length="68" mass="8196">MEEARRGIEEAHVRFKELTGKTHLADCRMVFMKEMRQTVENDLRTKIEMRQKLDQELGAKMEMRQKLD</sequence>
<evidence type="ECO:0000313" key="2">
    <source>
        <dbReference type="Proteomes" id="UP001497516"/>
    </source>
</evidence>